<feature type="domain" description="Fe2OG dioxygenase" evidence="16">
    <location>
        <begin position="303"/>
        <end position="413"/>
    </location>
</feature>
<evidence type="ECO:0000256" key="4">
    <source>
        <dbReference type="ARBA" id="ARBA00022490"/>
    </source>
</evidence>
<evidence type="ECO:0000313" key="18">
    <source>
        <dbReference type="Proteomes" id="UP000796880"/>
    </source>
</evidence>
<evidence type="ECO:0000256" key="10">
    <source>
        <dbReference type="ARBA" id="ARBA00023204"/>
    </source>
</evidence>
<dbReference type="EC" id="1.14.11.51" evidence="13"/>
<dbReference type="OrthoDB" id="6614653at2759"/>
<evidence type="ECO:0000256" key="9">
    <source>
        <dbReference type="ARBA" id="ARBA00023004"/>
    </source>
</evidence>
<evidence type="ECO:0000256" key="11">
    <source>
        <dbReference type="ARBA" id="ARBA00023242"/>
    </source>
</evidence>
<accession>A0A8K0HG45</accession>
<evidence type="ECO:0000256" key="1">
    <source>
        <dbReference type="ARBA" id="ARBA00004123"/>
    </source>
</evidence>
<feature type="region of interest" description="Disordered" evidence="15">
    <location>
        <begin position="1"/>
        <end position="94"/>
    </location>
</feature>
<evidence type="ECO:0000256" key="3">
    <source>
        <dbReference type="ARBA" id="ARBA00007879"/>
    </source>
</evidence>
<gene>
    <name evidence="17" type="ORF">FNV43_RR08088</name>
</gene>
<dbReference type="GO" id="GO:0035515">
    <property type="term" value="F:oxidative RNA demethylase activity"/>
    <property type="evidence" value="ECO:0007669"/>
    <property type="project" value="TreeGrafter"/>
</dbReference>
<dbReference type="Proteomes" id="UP000796880">
    <property type="component" value="Unassembled WGS sequence"/>
</dbReference>
<comment type="cofactor">
    <cofactor evidence="14">
        <name>Fe(2+)</name>
        <dbReference type="ChEBI" id="CHEBI:29033"/>
    </cofactor>
    <text evidence="14">Binds 1 Fe(2+) ion per subunit.</text>
</comment>
<dbReference type="Gene3D" id="2.60.120.590">
    <property type="entry name" value="Alpha-ketoglutarate-dependent dioxygenase AlkB-like"/>
    <property type="match status" value="1"/>
</dbReference>
<dbReference type="GO" id="GO:0005634">
    <property type="term" value="C:nucleus"/>
    <property type="evidence" value="ECO:0007669"/>
    <property type="project" value="UniProtKB-SubCell"/>
</dbReference>
<dbReference type="GO" id="GO:0006281">
    <property type="term" value="P:DNA repair"/>
    <property type="evidence" value="ECO:0007669"/>
    <property type="project" value="UniProtKB-KW"/>
</dbReference>
<feature type="compositionally biased region" description="Polar residues" evidence="15">
    <location>
        <begin position="128"/>
        <end position="138"/>
    </location>
</feature>
<comment type="caution">
    <text evidence="17">The sequence shown here is derived from an EMBL/GenBank/DDBJ whole genome shotgun (WGS) entry which is preliminary data.</text>
</comment>
<organism evidence="17 18">
    <name type="scientific">Rhamnella rubrinervis</name>
    <dbReference type="NCBI Taxonomy" id="2594499"/>
    <lineage>
        <taxon>Eukaryota</taxon>
        <taxon>Viridiplantae</taxon>
        <taxon>Streptophyta</taxon>
        <taxon>Embryophyta</taxon>
        <taxon>Tracheophyta</taxon>
        <taxon>Spermatophyta</taxon>
        <taxon>Magnoliopsida</taxon>
        <taxon>eudicotyledons</taxon>
        <taxon>Gunneridae</taxon>
        <taxon>Pentapetalae</taxon>
        <taxon>rosids</taxon>
        <taxon>fabids</taxon>
        <taxon>Rosales</taxon>
        <taxon>Rhamnaceae</taxon>
        <taxon>rhamnoid group</taxon>
        <taxon>Rhamneae</taxon>
        <taxon>Rhamnella</taxon>
    </lineage>
</organism>
<dbReference type="Pfam" id="PF13532">
    <property type="entry name" value="2OG-FeII_Oxy_2"/>
    <property type="match status" value="1"/>
</dbReference>
<keyword evidence="11" id="KW-0539">Nucleus</keyword>
<dbReference type="GO" id="GO:0141131">
    <property type="term" value="F:DNA N6-methyladenine demethylase activity"/>
    <property type="evidence" value="ECO:0007669"/>
    <property type="project" value="UniProtKB-EC"/>
</dbReference>
<dbReference type="InterPro" id="IPR004574">
    <property type="entry name" value="Alkb"/>
</dbReference>
<reference evidence="17" key="1">
    <citation type="submission" date="2020-03" db="EMBL/GenBank/DDBJ databases">
        <title>A high-quality chromosome-level genome assembly of a woody plant with both climbing and erect habits, Rhamnella rubrinervis.</title>
        <authorList>
            <person name="Lu Z."/>
            <person name="Yang Y."/>
            <person name="Zhu X."/>
            <person name="Sun Y."/>
        </authorList>
    </citation>
    <scope>NUCLEOTIDE SEQUENCE</scope>
    <source>
        <strain evidence="17">BYM</strain>
        <tissue evidence="17">Leaf</tissue>
    </source>
</reference>
<evidence type="ECO:0000256" key="7">
    <source>
        <dbReference type="ARBA" id="ARBA00022964"/>
    </source>
</evidence>
<evidence type="ECO:0000256" key="5">
    <source>
        <dbReference type="ARBA" id="ARBA00022723"/>
    </source>
</evidence>
<dbReference type="InterPro" id="IPR037151">
    <property type="entry name" value="AlkB-like_sf"/>
</dbReference>
<evidence type="ECO:0000256" key="14">
    <source>
        <dbReference type="PIRSR" id="PIRSR604574-2"/>
    </source>
</evidence>
<feature type="region of interest" description="Disordered" evidence="15">
    <location>
        <begin position="107"/>
        <end position="138"/>
    </location>
</feature>
<comment type="catalytic activity">
    <reaction evidence="12">
        <text>an N(6)-methyl-2'-deoxyadenosine in DNA + 2-oxoglutarate + O2 = a 2'-deoxyadenosine in DNA + formaldehyde + succinate + CO2</text>
        <dbReference type="Rhea" id="RHEA:49524"/>
        <dbReference type="Rhea" id="RHEA-COMP:12418"/>
        <dbReference type="Rhea" id="RHEA-COMP:12419"/>
        <dbReference type="ChEBI" id="CHEBI:15379"/>
        <dbReference type="ChEBI" id="CHEBI:16526"/>
        <dbReference type="ChEBI" id="CHEBI:16810"/>
        <dbReference type="ChEBI" id="CHEBI:16842"/>
        <dbReference type="ChEBI" id="CHEBI:30031"/>
        <dbReference type="ChEBI" id="CHEBI:90615"/>
        <dbReference type="ChEBI" id="CHEBI:90616"/>
        <dbReference type="EC" id="1.14.11.51"/>
    </reaction>
    <physiologicalReaction direction="left-to-right" evidence="12">
        <dbReference type="Rhea" id="RHEA:49525"/>
    </physiologicalReaction>
</comment>
<dbReference type="AlphaFoldDB" id="A0A8K0HG45"/>
<evidence type="ECO:0000259" key="16">
    <source>
        <dbReference type="PROSITE" id="PS51471"/>
    </source>
</evidence>
<keyword evidence="6" id="KW-0227">DNA damage</keyword>
<evidence type="ECO:0000256" key="13">
    <source>
        <dbReference type="ARBA" id="ARBA00066586"/>
    </source>
</evidence>
<dbReference type="GO" id="GO:0035513">
    <property type="term" value="P:oxidative RNA demethylation"/>
    <property type="evidence" value="ECO:0007669"/>
    <property type="project" value="TreeGrafter"/>
</dbReference>
<evidence type="ECO:0000256" key="6">
    <source>
        <dbReference type="ARBA" id="ARBA00022763"/>
    </source>
</evidence>
<feature type="binding site" evidence="14">
    <location>
        <position position="323"/>
    </location>
    <ligand>
        <name>Fe cation</name>
        <dbReference type="ChEBI" id="CHEBI:24875"/>
        <note>catalytic</note>
    </ligand>
</feature>
<keyword evidence="7" id="KW-0223">Dioxygenase</keyword>
<keyword evidence="9 14" id="KW-0408">Iron</keyword>
<dbReference type="GO" id="GO:0035516">
    <property type="term" value="F:broad specificity oxidative DNA demethylase activity"/>
    <property type="evidence" value="ECO:0007669"/>
    <property type="project" value="TreeGrafter"/>
</dbReference>
<dbReference type="InterPro" id="IPR027450">
    <property type="entry name" value="AlkB-like"/>
</dbReference>
<dbReference type="FunFam" id="2.60.120.590:FF:000013">
    <property type="entry name" value="2-oxoglutarate-dependent dioxygenase family protein"/>
    <property type="match status" value="1"/>
</dbReference>
<evidence type="ECO:0000256" key="8">
    <source>
        <dbReference type="ARBA" id="ARBA00023002"/>
    </source>
</evidence>
<feature type="compositionally biased region" description="Polar residues" evidence="15">
    <location>
        <begin position="44"/>
        <end position="57"/>
    </location>
</feature>
<name>A0A8K0HG45_9ROSA</name>
<feature type="binding site" evidence="14">
    <location>
        <position position="321"/>
    </location>
    <ligand>
        <name>Fe cation</name>
        <dbReference type="ChEBI" id="CHEBI:24875"/>
        <note>catalytic</note>
    </ligand>
</feature>
<keyword evidence="4" id="KW-0963">Cytoplasm</keyword>
<protein>
    <recommendedName>
        <fullName evidence="13">DNA N(6)-methyladenine demethylase</fullName>
        <ecNumber evidence="13">1.14.11.51</ecNumber>
    </recommendedName>
</protein>
<keyword evidence="10" id="KW-0234">DNA repair</keyword>
<evidence type="ECO:0000256" key="12">
    <source>
        <dbReference type="ARBA" id="ARBA00052047"/>
    </source>
</evidence>
<feature type="binding site" evidence="14">
    <location>
        <position position="381"/>
    </location>
    <ligand>
        <name>Fe cation</name>
        <dbReference type="ChEBI" id="CHEBI:24875"/>
        <note>catalytic</note>
    </ligand>
</feature>
<proteinExistence type="inferred from homology"/>
<dbReference type="GO" id="GO:0005737">
    <property type="term" value="C:cytoplasm"/>
    <property type="evidence" value="ECO:0007669"/>
    <property type="project" value="UniProtKB-SubCell"/>
</dbReference>
<evidence type="ECO:0000256" key="15">
    <source>
        <dbReference type="SAM" id="MobiDB-lite"/>
    </source>
</evidence>
<dbReference type="PANTHER" id="PTHR16557:SF2">
    <property type="entry name" value="NUCLEIC ACID DIOXYGENASE ALKBH1"/>
    <property type="match status" value="1"/>
</dbReference>
<feature type="compositionally biased region" description="Basic residues" evidence="15">
    <location>
        <begin position="1"/>
        <end position="10"/>
    </location>
</feature>
<keyword evidence="5 14" id="KW-0479">Metal-binding</keyword>
<dbReference type="GO" id="GO:0008198">
    <property type="term" value="F:ferrous iron binding"/>
    <property type="evidence" value="ECO:0007669"/>
    <property type="project" value="TreeGrafter"/>
</dbReference>
<dbReference type="SUPFAM" id="SSF51197">
    <property type="entry name" value="Clavaminate synthase-like"/>
    <property type="match status" value="1"/>
</dbReference>
<dbReference type="PROSITE" id="PS51471">
    <property type="entry name" value="FE2OG_OXY"/>
    <property type="match status" value="1"/>
</dbReference>
<sequence length="413" mass="44960">MNRGRSRGNQRRGNSSPGAGGGRQSPRPRDQPPPDRPYPSPGYTGNNSKEVKSASSSAHERDGYSLSAPSGSKELHMGAQRKQVGETTGMVGGEGVALDSTMKLSMSCQKSETHLPPKSSDCGPSLSKGPQTTGSHNVSENYERPAVFDPFDICPPKTSIPIVLKPPLLVKNRERRNEIKRSVEAQNGFVLRSGMVLLKGCISLDDQVKIVKVCRGLGLGPGGFYQPGYRDGAKLHLKMMCLGKNWDPETSEYGDQRPIDGTRPPIIPLEFNQLVEKAIKNSHSLIGNECKAGSVEDILPWMIPNLCIVNFYSSSGRLGLHQDRDESPESLDKGLPVVSFSIGDAAEFLYGDERDVEKAEKIVLESGDILIFGGKSRHVFHGVTAIKPNTAPKALQEATNLRPGRLNLTFREY</sequence>
<keyword evidence="18" id="KW-1185">Reference proteome</keyword>
<evidence type="ECO:0000256" key="2">
    <source>
        <dbReference type="ARBA" id="ARBA00004496"/>
    </source>
</evidence>
<comment type="similarity">
    <text evidence="3">Belongs to the alkB family.</text>
</comment>
<dbReference type="PANTHER" id="PTHR16557">
    <property type="entry name" value="ALKYLATED DNA REPAIR PROTEIN ALKB-RELATED"/>
    <property type="match status" value="1"/>
</dbReference>
<evidence type="ECO:0000313" key="17">
    <source>
        <dbReference type="EMBL" id="KAF3451992.1"/>
    </source>
</evidence>
<comment type="subcellular location">
    <subcellularLocation>
        <location evidence="2">Cytoplasm</location>
    </subcellularLocation>
    <subcellularLocation>
        <location evidence="1">Nucleus</location>
    </subcellularLocation>
</comment>
<dbReference type="InterPro" id="IPR005123">
    <property type="entry name" value="Oxoglu/Fe-dep_dioxygenase_dom"/>
</dbReference>
<keyword evidence="8" id="KW-0560">Oxidoreductase</keyword>
<dbReference type="EMBL" id="VOIH02000003">
    <property type="protein sequence ID" value="KAF3451992.1"/>
    <property type="molecule type" value="Genomic_DNA"/>
</dbReference>